<evidence type="ECO:0000313" key="5">
    <source>
        <dbReference type="EMBL" id="QMT40110.1"/>
    </source>
</evidence>
<keyword evidence="3 4" id="KW-0418">Kinase</keyword>
<dbReference type="InterPro" id="IPR018193">
    <property type="entry name" value="Glyc_kinase_flavodox-like_fold"/>
</dbReference>
<dbReference type="SUPFAM" id="SSF110738">
    <property type="entry name" value="Glycerate kinase I"/>
    <property type="match status" value="1"/>
</dbReference>
<dbReference type="AlphaFoldDB" id="A0A7D7SPC5"/>
<dbReference type="Gene3D" id="3.40.50.10350">
    <property type="entry name" value="Glycerate kinase, domain 1"/>
    <property type="match status" value="1"/>
</dbReference>
<dbReference type="GO" id="GO:0008887">
    <property type="term" value="F:glycerate kinase activity"/>
    <property type="evidence" value="ECO:0007669"/>
    <property type="project" value="UniProtKB-UniRule"/>
</dbReference>
<dbReference type="Proteomes" id="UP000514752">
    <property type="component" value="Chromosome"/>
</dbReference>
<dbReference type="PANTHER" id="PTHR21599:SF0">
    <property type="entry name" value="GLYCERATE KINASE"/>
    <property type="match status" value="1"/>
</dbReference>
<keyword evidence="2 4" id="KW-0808">Transferase</keyword>
<proteinExistence type="inferred from homology"/>
<dbReference type="NCBIfam" id="TIGR00045">
    <property type="entry name" value="glycerate kinase"/>
    <property type="match status" value="1"/>
</dbReference>
<dbReference type="PIRSF" id="PIRSF006078">
    <property type="entry name" value="GlxK"/>
    <property type="match status" value="1"/>
</dbReference>
<dbReference type="GO" id="GO:0031388">
    <property type="term" value="P:organic acid phosphorylation"/>
    <property type="evidence" value="ECO:0007669"/>
    <property type="project" value="UniProtKB-UniRule"/>
</dbReference>
<evidence type="ECO:0000256" key="2">
    <source>
        <dbReference type="ARBA" id="ARBA00022679"/>
    </source>
</evidence>
<accession>A0A7D7SPC5</accession>
<dbReference type="InterPro" id="IPR036129">
    <property type="entry name" value="Glycerate_kinase_sf"/>
</dbReference>
<evidence type="ECO:0000256" key="4">
    <source>
        <dbReference type="PIRNR" id="PIRNR006078"/>
    </source>
</evidence>
<sequence length="384" mass="38505">MKIVIAPDSFKESLSAKQAAEAIRRGFAAVFPQAAYVCVPMADGGEGTAAAVVASAGGEWVSVAVDGPLGAAVTARYGLLPDGTAVMEMAEASGLHLVPPAERNPLLTSTYGTGQMMADALRRGVRRIMLGIGGSATNDGGVGMLQALGFRLLDQSGAELPRGGAALAGLAAIDCSAALPELADCRIVAACDVDNPLCGDLGASAVFGPQKGADAAQVRRLDAALAHYADVLAASGLPDCREEAGSGAAGGLGFGLRTVLAAELRRGVDWMVAATGLAEQLAGADLVITGEGRMDGQTAFGKVPLGVLAAAQAQGVPVIALAGSVGPDVGELAAHGFCAVFPSVARAADLAEVLAEAEAQLERTAREVAAVWRLGREQGRKAAV</sequence>
<comment type="similarity">
    <text evidence="1 4">Belongs to the glycerate kinase type-1 family.</text>
</comment>
<dbReference type="Pfam" id="PF02595">
    <property type="entry name" value="Gly_kinase"/>
    <property type="match status" value="1"/>
</dbReference>
<evidence type="ECO:0000256" key="1">
    <source>
        <dbReference type="ARBA" id="ARBA00006284"/>
    </source>
</evidence>
<name>A0A7D7SPC5_9NEIS</name>
<dbReference type="PANTHER" id="PTHR21599">
    <property type="entry name" value="GLYCERATE KINASE"/>
    <property type="match status" value="1"/>
</dbReference>
<reference evidence="5 6" key="1">
    <citation type="submission" date="2020-07" db="EMBL/GenBank/DDBJ databases">
        <title>Genomic diversity of species in the Neisseriaceae family.</title>
        <authorList>
            <person name="Vincent A.T."/>
            <person name="Bernet E."/>
            <person name="Veyrier F.J."/>
        </authorList>
    </citation>
    <scope>NUCLEOTIDE SEQUENCE [LARGE SCALE GENOMIC DNA]</scope>
    <source>
        <strain evidence="5 6">DSM 22244</strain>
    </source>
</reference>
<organism evidence="5 6">
    <name type="scientific">Neisseria shayeganii</name>
    <dbReference type="NCBI Taxonomy" id="607712"/>
    <lineage>
        <taxon>Bacteria</taxon>
        <taxon>Pseudomonadati</taxon>
        <taxon>Pseudomonadota</taxon>
        <taxon>Betaproteobacteria</taxon>
        <taxon>Neisseriales</taxon>
        <taxon>Neisseriaceae</taxon>
        <taxon>Neisseria</taxon>
    </lineage>
</organism>
<evidence type="ECO:0000256" key="3">
    <source>
        <dbReference type="ARBA" id="ARBA00022777"/>
    </source>
</evidence>
<evidence type="ECO:0000313" key="6">
    <source>
        <dbReference type="Proteomes" id="UP000514752"/>
    </source>
</evidence>
<dbReference type="InterPro" id="IPR004381">
    <property type="entry name" value="Glycerate_kinase"/>
</dbReference>
<dbReference type="RefSeq" id="WP_182121852.1">
    <property type="nucleotide sequence ID" value="NZ_CP059567.1"/>
</dbReference>
<dbReference type="KEGG" id="nsg:H3L94_09685"/>
<dbReference type="InterPro" id="IPR018197">
    <property type="entry name" value="Glycerate_kinase_RE-like"/>
</dbReference>
<dbReference type="EMBL" id="CP059567">
    <property type="protein sequence ID" value="QMT40110.1"/>
    <property type="molecule type" value="Genomic_DNA"/>
</dbReference>
<gene>
    <name evidence="5" type="ORF">H3L94_09685</name>
</gene>
<protein>
    <submittedName>
        <fullName evidence="5">Glycerate kinase</fullName>
    </submittedName>
</protein>
<dbReference type="Gene3D" id="3.90.1510.10">
    <property type="entry name" value="Glycerate kinase, domain 2"/>
    <property type="match status" value="1"/>
</dbReference>